<dbReference type="PROSITE" id="PS51371">
    <property type="entry name" value="CBS"/>
    <property type="match status" value="1"/>
</dbReference>
<dbReference type="Gene3D" id="3.30.465.10">
    <property type="match status" value="1"/>
</dbReference>
<sequence>MITFGFIFLSIAVLICSGLMVAYSNANKIYLNLESKKTDADNHYLKTVTEQPRLFIGALKVGNSIFITILSLLFFTTFLNSYEFDDLWKVLLFLFLLYIISKFLPQTFVKPFANEIILTAKPFIQVILKLFGTIAQFFISISEKSLERKYPYAKDTEFNLLSTGDLGTYISQQIQASSQQEQLENEFEILKNALSFPKVKVKEIMTPRNEFEYINENDAIETIRKKFVDTGFSKILVINDTNEHFIGYLHTYDLLQLQQPIENFIRPFVYVYDDVLIKDLLNTLTIRKKSIALIKNSDNDIIGLVTLEDIIEELFGEIVDEHDDTLIAKQISDTDFIFSASLDIDDLKEKFDVIIPESEHYHTLGGFIFHHLKRHPKAKETITIKSFKIKILAATNTRIKTVALSIIK</sequence>
<feature type="transmembrane region" description="Helical" evidence="8">
    <location>
        <begin position="87"/>
        <end position="104"/>
    </location>
</feature>
<dbReference type="PANTHER" id="PTHR22777">
    <property type="entry name" value="HEMOLYSIN-RELATED"/>
    <property type="match status" value="1"/>
</dbReference>
<dbReference type="InterPro" id="IPR016169">
    <property type="entry name" value="FAD-bd_PCMH_sub2"/>
</dbReference>
<keyword evidence="4 8" id="KW-1133">Transmembrane helix</keyword>
<reference evidence="11" key="1">
    <citation type="submission" date="2016-10" db="EMBL/GenBank/DDBJ databases">
        <authorList>
            <person name="Varghese N."/>
            <person name="Submissions S."/>
        </authorList>
    </citation>
    <scope>NUCLEOTIDE SEQUENCE [LARGE SCALE GENOMIC DNA]</scope>
    <source>
        <strain evidence="11">DS-12</strain>
    </source>
</reference>
<dbReference type="PANTHER" id="PTHR22777:SF17">
    <property type="entry name" value="UPF0053 PROTEIN SLL0260"/>
    <property type="match status" value="1"/>
</dbReference>
<dbReference type="Pfam" id="PF00571">
    <property type="entry name" value="CBS"/>
    <property type="match status" value="2"/>
</dbReference>
<dbReference type="SUPFAM" id="SSF56176">
    <property type="entry name" value="FAD-binding/transporter-associated domain-like"/>
    <property type="match status" value="1"/>
</dbReference>
<dbReference type="InterPro" id="IPR044751">
    <property type="entry name" value="Ion_transp-like_CBS"/>
</dbReference>
<dbReference type="SUPFAM" id="SSF54631">
    <property type="entry name" value="CBS-domain pair"/>
    <property type="match status" value="1"/>
</dbReference>
<evidence type="ECO:0000256" key="6">
    <source>
        <dbReference type="ARBA" id="ARBA00023136"/>
    </source>
</evidence>
<evidence type="ECO:0000256" key="8">
    <source>
        <dbReference type="SAM" id="Phobius"/>
    </source>
</evidence>
<name>A0A1I5C3H6_9FLAO</name>
<dbReference type="GO" id="GO:0050660">
    <property type="term" value="F:flavin adenine dinucleotide binding"/>
    <property type="evidence" value="ECO:0007669"/>
    <property type="project" value="InterPro"/>
</dbReference>
<proteinExistence type="predicted"/>
<gene>
    <name evidence="10" type="ORF">SAMN05421741_11178</name>
</gene>
<dbReference type="Pfam" id="PF01595">
    <property type="entry name" value="CNNM"/>
    <property type="match status" value="1"/>
</dbReference>
<protein>
    <submittedName>
        <fullName evidence="10">Hemolysin, contains CBS domains</fullName>
    </submittedName>
</protein>
<keyword evidence="3" id="KW-0677">Repeat</keyword>
<feature type="domain" description="CBS" evidence="9">
    <location>
        <begin position="205"/>
        <end position="268"/>
    </location>
</feature>
<dbReference type="Proteomes" id="UP000199036">
    <property type="component" value="Unassembled WGS sequence"/>
</dbReference>
<dbReference type="GO" id="GO:0005886">
    <property type="term" value="C:plasma membrane"/>
    <property type="evidence" value="ECO:0007669"/>
    <property type="project" value="TreeGrafter"/>
</dbReference>
<comment type="subcellular location">
    <subcellularLocation>
        <location evidence="1">Membrane</location>
        <topology evidence="1">Multi-pass membrane protein</topology>
    </subcellularLocation>
</comment>
<keyword evidence="2 8" id="KW-0812">Transmembrane</keyword>
<dbReference type="Gene3D" id="3.10.580.10">
    <property type="entry name" value="CBS-domain"/>
    <property type="match status" value="1"/>
</dbReference>
<evidence type="ECO:0000256" key="1">
    <source>
        <dbReference type="ARBA" id="ARBA00004141"/>
    </source>
</evidence>
<dbReference type="AlphaFoldDB" id="A0A1I5C3H6"/>
<dbReference type="RefSeq" id="WP_091523047.1">
    <property type="nucleotide sequence ID" value="NZ_FOVI01000011.1"/>
</dbReference>
<evidence type="ECO:0000256" key="3">
    <source>
        <dbReference type="ARBA" id="ARBA00022737"/>
    </source>
</evidence>
<dbReference type="InterPro" id="IPR000644">
    <property type="entry name" value="CBS_dom"/>
</dbReference>
<keyword evidence="6 8" id="KW-0472">Membrane</keyword>
<evidence type="ECO:0000256" key="5">
    <source>
        <dbReference type="ARBA" id="ARBA00023122"/>
    </source>
</evidence>
<evidence type="ECO:0000256" key="4">
    <source>
        <dbReference type="ARBA" id="ARBA00022989"/>
    </source>
</evidence>
<dbReference type="OrthoDB" id="9798188at2"/>
<dbReference type="CDD" id="cd04590">
    <property type="entry name" value="CBS_pair_CorC_HlyC_assoc"/>
    <property type="match status" value="1"/>
</dbReference>
<dbReference type="SMART" id="SM01091">
    <property type="entry name" value="CorC_HlyC"/>
    <property type="match status" value="1"/>
</dbReference>
<evidence type="ECO:0000259" key="9">
    <source>
        <dbReference type="PROSITE" id="PS51371"/>
    </source>
</evidence>
<evidence type="ECO:0000313" key="11">
    <source>
        <dbReference type="Proteomes" id="UP000199036"/>
    </source>
</evidence>
<keyword evidence="5 7" id="KW-0129">CBS domain</keyword>
<feature type="transmembrane region" description="Helical" evidence="8">
    <location>
        <begin position="6"/>
        <end position="26"/>
    </location>
</feature>
<dbReference type="InterPro" id="IPR036318">
    <property type="entry name" value="FAD-bd_PCMH-like_sf"/>
</dbReference>
<dbReference type="SMART" id="SM00116">
    <property type="entry name" value="CBS"/>
    <property type="match status" value="2"/>
</dbReference>
<dbReference type="InterPro" id="IPR046342">
    <property type="entry name" value="CBS_dom_sf"/>
</dbReference>
<dbReference type="STRING" id="913024.SAMN05421741_11178"/>
<dbReference type="InterPro" id="IPR005170">
    <property type="entry name" value="Transptr-assoc_dom"/>
</dbReference>
<dbReference type="InterPro" id="IPR002550">
    <property type="entry name" value="CNNM"/>
</dbReference>
<evidence type="ECO:0000313" key="10">
    <source>
        <dbReference type="EMBL" id="SFN81545.1"/>
    </source>
</evidence>
<dbReference type="Pfam" id="PF03471">
    <property type="entry name" value="CorC_HlyC"/>
    <property type="match status" value="1"/>
</dbReference>
<evidence type="ECO:0000256" key="2">
    <source>
        <dbReference type="ARBA" id="ARBA00022692"/>
    </source>
</evidence>
<accession>A0A1I5C3H6</accession>
<organism evidence="10 11">
    <name type="scientific">Paenimyroides ummariense</name>
    <dbReference type="NCBI Taxonomy" id="913024"/>
    <lineage>
        <taxon>Bacteria</taxon>
        <taxon>Pseudomonadati</taxon>
        <taxon>Bacteroidota</taxon>
        <taxon>Flavobacteriia</taxon>
        <taxon>Flavobacteriales</taxon>
        <taxon>Flavobacteriaceae</taxon>
        <taxon>Paenimyroides</taxon>
    </lineage>
</organism>
<feature type="transmembrane region" description="Helical" evidence="8">
    <location>
        <begin position="54"/>
        <end position="75"/>
    </location>
</feature>
<dbReference type="EMBL" id="FOVI01000011">
    <property type="protein sequence ID" value="SFN81545.1"/>
    <property type="molecule type" value="Genomic_DNA"/>
</dbReference>
<evidence type="ECO:0000256" key="7">
    <source>
        <dbReference type="PROSITE-ProRule" id="PRU00703"/>
    </source>
</evidence>
<keyword evidence="11" id="KW-1185">Reference proteome</keyword>